<protein>
    <submittedName>
        <fullName evidence="7">MFS transporter</fullName>
    </submittedName>
</protein>
<keyword evidence="2 5" id="KW-0812">Transmembrane</keyword>
<evidence type="ECO:0000313" key="7">
    <source>
        <dbReference type="EMBL" id="MBS3649924.1"/>
    </source>
</evidence>
<keyword evidence="8" id="KW-1185">Reference proteome</keyword>
<proteinExistence type="predicted"/>
<feature type="transmembrane region" description="Helical" evidence="5">
    <location>
        <begin position="342"/>
        <end position="363"/>
    </location>
</feature>
<feature type="transmembrane region" description="Helical" evidence="5">
    <location>
        <begin position="369"/>
        <end position="393"/>
    </location>
</feature>
<evidence type="ECO:0000256" key="4">
    <source>
        <dbReference type="ARBA" id="ARBA00023136"/>
    </source>
</evidence>
<sequence>MADSLAQRVDWRALWASGDLFRFCFISLGILLHSTNETMVVTILPALVRDLASVQLVGWAFAVYELGAIIAGAAGGRLTSYISLRATLVAAALVYSTGALICATAPDMPIFLAGRLVAGLGGGALVALAFVSVERLFPRAIWPQLFGVISAIWGVAAFSGPLIGALFVEHSTWRWGFATFVGLGLVAAVTALFVLRGPQATRPKNDGRTLPPFPYLTLGSLAASVILIATAGVGIAPLRSSLLLAAGMAGIAVFFMLDARVPAVRLFPSRPLDPRTPVGNGITMVAAFSLATCSFAVYGPIVLQTLHGVSVLSTGYIIVSESIAWSVLSIVVAGAPPHRERSIVLIGALMIAGGLAGFAWAVPAGNIPAILFCAILQGGGFGMAWPFVTRIIVAAAPPSEQTVASSAVPTMQRTGYAVGAASCGIIANVSGFSHGLSGETAAGVASWLFIAYFPLAALGCIAAWRLTKDRSSGNR</sequence>
<name>A0A942I3G8_9HYPH</name>
<dbReference type="RefSeq" id="WP_188255470.1">
    <property type="nucleotide sequence ID" value="NZ_JABVCF010000007.1"/>
</dbReference>
<feature type="transmembrane region" description="Helical" evidence="5">
    <location>
        <begin position="414"/>
        <end position="432"/>
    </location>
</feature>
<accession>A0A942I3G8</accession>
<feature type="transmembrane region" description="Helical" evidence="5">
    <location>
        <begin position="112"/>
        <end position="133"/>
    </location>
</feature>
<feature type="transmembrane region" description="Helical" evidence="5">
    <location>
        <begin position="215"/>
        <end position="236"/>
    </location>
</feature>
<dbReference type="AlphaFoldDB" id="A0A942I3G8"/>
<evidence type="ECO:0000256" key="3">
    <source>
        <dbReference type="ARBA" id="ARBA00022989"/>
    </source>
</evidence>
<evidence type="ECO:0000313" key="8">
    <source>
        <dbReference type="Proteomes" id="UP000680348"/>
    </source>
</evidence>
<dbReference type="PANTHER" id="PTHR23501:SF154">
    <property type="entry name" value="MULTIDRUG-EFFLUX TRANSPORTER RV1634-RELATED"/>
    <property type="match status" value="1"/>
</dbReference>
<dbReference type="Pfam" id="PF07690">
    <property type="entry name" value="MFS_1"/>
    <property type="match status" value="1"/>
</dbReference>
<dbReference type="InterPro" id="IPR011701">
    <property type="entry name" value="MFS"/>
</dbReference>
<evidence type="ECO:0000259" key="6">
    <source>
        <dbReference type="PROSITE" id="PS50850"/>
    </source>
</evidence>
<dbReference type="InterPro" id="IPR020846">
    <property type="entry name" value="MFS_dom"/>
</dbReference>
<reference evidence="7" key="1">
    <citation type="submission" date="2021-04" db="EMBL/GenBank/DDBJ databases">
        <title>Pseudaminobacter soli sp. nov., isolated from paddy soil contaminated by heavy metals.</title>
        <authorList>
            <person name="Zhang K."/>
        </authorList>
    </citation>
    <scope>NUCLEOTIDE SEQUENCE</scope>
    <source>
        <strain evidence="7">19-2017</strain>
    </source>
</reference>
<dbReference type="GO" id="GO:0022857">
    <property type="term" value="F:transmembrane transporter activity"/>
    <property type="evidence" value="ECO:0007669"/>
    <property type="project" value="InterPro"/>
</dbReference>
<dbReference type="PANTHER" id="PTHR23501">
    <property type="entry name" value="MAJOR FACILITATOR SUPERFAMILY"/>
    <property type="match status" value="1"/>
</dbReference>
<comment type="caution">
    <text evidence="7">The sequence shown here is derived from an EMBL/GenBank/DDBJ whole genome shotgun (WGS) entry which is preliminary data.</text>
</comment>
<feature type="transmembrane region" description="Helical" evidence="5">
    <location>
        <begin position="52"/>
        <end position="74"/>
    </location>
</feature>
<feature type="transmembrane region" description="Helical" evidence="5">
    <location>
        <begin position="282"/>
        <end position="303"/>
    </location>
</feature>
<evidence type="ECO:0000256" key="2">
    <source>
        <dbReference type="ARBA" id="ARBA00022692"/>
    </source>
</evidence>
<feature type="transmembrane region" description="Helical" evidence="5">
    <location>
        <begin position="315"/>
        <end position="335"/>
    </location>
</feature>
<keyword evidence="4 5" id="KW-0472">Membrane</keyword>
<gene>
    <name evidence="7" type="ORF">KEU06_15025</name>
</gene>
<dbReference type="Gene3D" id="1.20.1250.20">
    <property type="entry name" value="MFS general substrate transporter like domains"/>
    <property type="match status" value="2"/>
</dbReference>
<feature type="transmembrane region" description="Helical" evidence="5">
    <location>
        <begin position="86"/>
        <end position="106"/>
    </location>
</feature>
<feature type="domain" description="Major facilitator superfamily (MFS) profile" evidence="6">
    <location>
        <begin position="22"/>
        <end position="471"/>
    </location>
</feature>
<dbReference type="PROSITE" id="PS50850">
    <property type="entry name" value="MFS"/>
    <property type="match status" value="1"/>
</dbReference>
<feature type="transmembrane region" description="Helical" evidence="5">
    <location>
        <begin position="173"/>
        <end position="195"/>
    </location>
</feature>
<feature type="transmembrane region" description="Helical" evidence="5">
    <location>
        <begin position="242"/>
        <end position="261"/>
    </location>
</feature>
<dbReference type="EMBL" id="JAGWCR010000007">
    <property type="protein sequence ID" value="MBS3649924.1"/>
    <property type="molecule type" value="Genomic_DNA"/>
</dbReference>
<organism evidence="7 8">
    <name type="scientific">Pseudaminobacter soli</name>
    <name type="common">ex Zhang et al. 2022</name>
    <dbReference type="NCBI Taxonomy" id="2831468"/>
    <lineage>
        <taxon>Bacteria</taxon>
        <taxon>Pseudomonadati</taxon>
        <taxon>Pseudomonadota</taxon>
        <taxon>Alphaproteobacteria</taxon>
        <taxon>Hyphomicrobiales</taxon>
        <taxon>Phyllobacteriaceae</taxon>
        <taxon>Pseudaminobacter</taxon>
    </lineage>
</organism>
<dbReference type="GO" id="GO:0005886">
    <property type="term" value="C:plasma membrane"/>
    <property type="evidence" value="ECO:0007669"/>
    <property type="project" value="TreeGrafter"/>
</dbReference>
<dbReference type="InterPro" id="IPR036259">
    <property type="entry name" value="MFS_trans_sf"/>
</dbReference>
<feature type="transmembrane region" description="Helical" evidence="5">
    <location>
        <begin position="444"/>
        <end position="466"/>
    </location>
</feature>
<dbReference type="Proteomes" id="UP000680348">
    <property type="component" value="Unassembled WGS sequence"/>
</dbReference>
<feature type="transmembrane region" description="Helical" evidence="5">
    <location>
        <begin position="145"/>
        <end position="167"/>
    </location>
</feature>
<feature type="transmembrane region" description="Helical" evidence="5">
    <location>
        <begin position="12"/>
        <end position="32"/>
    </location>
</feature>
<evidence type="ECO:0000256" key="1">
    <source>
        <dbReference type="ARBA" id="ARBA00004141"/>
    </source>
</evidence>
<comment type="subcellular location">
    <subcellularLocation>
        <location evidence="1">Membrane</location>
        <topology evidence="1">Multi-pass membrane protein</topology>
    </subcellularLocation>
</comment>
<evidence type="ECO:0000256" key="5">
    <source>
        <dbReference type="SAM" id="Phobius"/>
    </source>
</evidence>
<dbReference type="SUPFAM" id="SSF103473">
    <property type="entry name" value="MFS general substrate transporter"/>
    <property type="match status" value="1"/>
</dbReference>
<keyword evidence="3 5" id="KW-1133">Transmembrane helix</keyword>